<name>A0A3B0RFW4_9ZZZZ</name>
<proteinExistence type="predicted"/>
<dbReference type="Pfam" id="PF07045">
    <property type="entry name" value="DUF1330"/>
    <property type="match status" value="1"/>
</dbReference>
<dbReference type="EMBL" id="UOED01000070">
    <property type="protein sequence ID" value="VAV91850.1"/>
    <property type="molecule type" value="Genomic_DNA"/>
</dbReference>
<gene>
    <name evidence="2" type="ORF">MNBD_ALPHA02-365</name>
</gene>
<dbReference type="InterPro" id="IPR010753">
    <property type="entry name" value="DUF1330"/>
</dbReference>
<dbReference type="SUPFAM" id="SSF54909">
    <property type="entry name" value="Dimeric alpha+beta barrel"/>
    <property type="match status" value="1"/>
</dbReference>
<evidence type="ECO:0000259" key="1">
    <source>
        <dbReference type="Pfam" id="PF07045"/>
    </source>
</evidence>
<dbReference type="InterPro" id="IPR011008">
    <property type="entry name" value="Dimeric_a/b-barrel"/>
</dbReference>
<protein>
    <recommendedName>
        <fullName evidence="1">DUF1330 domain-containing protein</fullName>
    </recommendedName>
</protein>
<reference evidence="2" key="1">
    <citation type="submission" date="2018-06" db="EMBL/GenBank/DDBJ databases">
        <authorList>
            <person name="Zhirakovskaya E."/>
        </authorList>
    </citation>
    <scope>NUCLEOTIDE SEQUENCE</scope>
</reference>
<dbReference type="AlphaFoldDB" id="A0A3B0RFW4"/>
<dbReference type="PANTHER" id="PTHR41521">
    <property type="match status" value="1"/>
</dbReference>
<sequence length="97" mass="10753">MSAFFIATVTVKDGEKFQEYAVRSKETFDISGGEIVLRGKYVAALTGKASHQAAAIVKFQNMNALDDWYNSKAYQALIPLRDEAADMTIVKYEVPQA</sequence>
<accession>A0A3B0RFW4</accession>
<organism evidence="2">
    <name type="scientific">hydrothermal vent metagenome</name>
    <dbReference type="NCBI Taxonomy" id="652676"/>
    <lineage>
        <taxon>unclassified sequences</taxon>
        <taxon>metagenomes</taxon>
        <taxon>ecological metagenomes</taxon>
    </lineage>
</organism>
<dbReference type="Gene3D" id="3.30.70.100">
    <property type="match status" value="1"/>
</dbReference>
<feature type="domain" description="DUF1330" evidence="1">
    <location>
        <begin position="2"/>
        <end position="90"/>
    </location>
</feature>
<dbReference type="PANTHER" id="PTHR41521:SF4">
    <property type="entry name" value="BLR0684 PROTEIN"/>
    <property type="match status" value="1"/>
</dbReference>
<evidence type="ECO:0000313" key="2">
    <source>
        <dbReference type="EMBL" id="VAV91850.1"/>
    </source>
</evidence>